<protein>
    <recommendedName>
        <fullName evidence="5">Sel1 repeat family protein</fullName>
    </recommendedName>
</protein>
<dbReference type="KEGG" id="ptw:TUM18999_24740"/>
<dbReference type="AlphaFoldDB" id="A0A6J4E2W8"/>
<dbReference type="InterPro" id="IPR006597">
    <property type="entry name" value="Sel1-like"/>
</dbReference>
<dbReference type="Pfam" id="PF08238">
    <property type="entry name" value="Sel1"/>
    <property type="match status" value="2"/>
</dbReference>
<evidence type="ECO:0000313" key="2">
    <source>
        <dbReference type="EMBL" id="GJN52363.1"/>
    </source>
</evidence>
<evidence type="ECO:0008006" key="5">
    <source>
        <dbReference type="Google" id="ProtNLM"/>
    </source>
</evidence>
<evidence type="ECO:0000313" key="4">
    <source>
        <dbReference type="Proteomes" id="UP001054892"/>
    </source>
</evidence>
<name>A0A6J4E2W8_9PSED</name>
<dbReference type="SMART" id="SM00671">
    <property type="entry name" value="SEL1"/>
    <property type="match status" value="2"/>
</dbReference>
<dbReference type="EMBL" id="BQKM01000003">
    <property type="protein sequence ID" value="GJN52363.1"/>
    <property type="molecule type" value="Genomic_DNA"/>
</dbReference>
<dbReference type="Gene3D" id="1.25.40.10">
    <property type="entry name" value="Tetratricopeptide repeat domain"/>
    <property type="match status" value="1"/>
</dbReference>
<gene>
    <name evidence="1" type="ORF">TUM18999_24740</name>
    <name evidence="2" type="ORF">TUM20286_21150</name>
</gene>
<dbReference type="PANTHER" id="PTHR11102">
    <property type="entry name" value="SEL-1-LIKE PROTEIN"/>
    <property type="match status" value="1"/>
</dbReference>
<dbReference type="Proteomes" id="UP001054892">
    <property type="component" value="Unassembled WGS sequence"/>
</dbReference>
<dbReference type="PANTHER" id="PTHR11102:SF160">
    <property type="entry name" value="ERAD-ASSOCIATED E3 UBIQUITIN-PROTEIN LIGASE COMPONENT HRD3"/>
    <property type="match status" value="1"/>
</dbReference>
<dbReference type="InterPro" id="IPR011990">
    <property type="entry name" value="TPR-like_helical_dom_sf"/>
</dbReference>
<dbReference type="EMBL" id="AP023189">
    <property type="protein sequence ID" value="BCG24283.1"/>
    <property type="molecule type" value="Genomic_DNA"/>
</dbReference>
<organism evidence="1 3">
    <name type="scientific">Pseudomonas tohonis</name>
    <dbReference type="NCBI Taxonomy" id="2725477"/>
    <lineage>
        <taxon>Bacteria</taxon>
        <taxon>Pseudomonadati</taxon>
        <taxon>Pseudomonadota</taxon>
        <taxon>Gammaproteobacteria</taxon>
        <taxon>Pseudomonadales</taxon>
        <taxon>Pseudomonadaceae</taxon>
        <taxon>Pseudomonas</taxon>
    </lineage>
</organism>
<dbReference type="Proteomes" id="UP000509383">
    <property type="component" value="Chromosome"/>
</dbReference>
<dbReference type="SUPFAM" id="SSF81901">
    <property type="entry name" value="HCP-like"/>
    <property type="match status" value="1"/>
</dbReference>
<evidence type="ECO:0000313" key="3">
    <source>
        <dbReference type="Proteomes" id="UP000509383"/>
    </source>
</evidence>
<reference evidence="1 3" key="1">
    <citation type="submission" date="2020-05" db="EMBL/GenBank/DDBJ databases">
        <title>Characterization of novel class B3 metallo-beta-lactamase from novel Pseudomonas species.</title>
        <authorList>
            <person name="Yamada K."/>
            <person name="Aoki K."/>
            <person name="Ishii Y."/>
        </authorList>
    </citation>
    <scope>NUCLEOTIDE SEQUENCE [LARGE SCALE GENOMIC DNA]</scope>
    <source>
        <strain evidence="1 3">TUM18999</strain>
        <strain evidence="2 4">TUM20286</strain>
    </source>
</reference>
<dbReference type="InterPro" id="IPR050767">
    <property type="entry name" value="Sel1_AlgK"/>
</dbReference>
<keyword evidence="4" id="KW-1185">Reference proteome</keyword>
<accession>A0A6J4E2W8</accession>
<evidence type="ECO:0000313" key="1">
    <source>
        <dbReference type="EMBL" id="BCG24283.1"/>
    </source>
</evidence>
<sequence>MLCSLRPVSRNGFKAPYVPMKMRFALLLLAAALCAGCSSGFQPLKAKPVVATRNRPLPPENPVYGVPSYEAPMVWVAEDPDDVKGSTRNVEPRPEPAREILAQAMVAEEIGDTETLLARLHEAADAGNARAHYELARHYLTGEGVPADQAAALDHLSQADALGSAEASRVLAWNYLRGTGVQQDVEYGTRLMEKAARTSDRALREISLLYLNTCEPYLNDPQRGLALLKVASDAGDSVSAPLYQLALRQQQGQPIETSVAQAHEPLPCLAPSIAAPAERDATAIALNAEPAENEAAAEATKLAALSGDLDAMVLYAEKLLSGEYPSTQPELESYTWFAVAANRGSGPAAERIASLAPILQNAEQQQPGLVGSMIAALDSAIQPPRQQVQ</sequence>
<proteinExistence type="predicted"/>